<reference evidence="2" key="1">
    <citation type="journal article" date="2014" name="Genome Announc.">
        <title>Draft Genome Sequence of the Yeast Pseudozyma antarctica Type Strain JCM10317, a Producer of the Glycolipid Biosurfactants, Mannosylerythritol Lipids.</title>
        <authorList>
            <person name="Saika A."/>
            <person name="Koike H."/>
            <person name="Hori T."/>
            <person name="Fukuoka T."/>
            <person name="Sato S."/>
            <person name="Habe H."/>
            <person name="Kitamoto D."/>
            <person name="Morita T."/>
        </authorList>
    </citation>
    <scope>NUCLEOTIDE SEQUENCE [LARGE SCALE GENOMIC DNA]</scope>
    <source>
        <strain evidence="2">JCM 10317</strain>
    </source>
</reference>
<dbReference type="PANTHER" id="PTHR46910">
    <property type="entry name" value="TRANSCRIPTION FACTOR PDR1"/>
    <property type="match status" value="1"/>
</dbReference>
<evidence type="ECO:0000313" key="1">
    <source>
        <dbReference type="EMBL" id="GAK66982.1"/>
    </source>
</evidence>
<dbReference type="InterPro" id="IPR001138">
    <property type="entry name" value="Zn2Cys6_DnaBD"/>
</dbReference>
<dbReference type="AlphaFoldDB" id="A0A081CJY6"/>
<dbReference type="PROSITE" id="PS00463">
    <property type="entry name" value="ZN2_CY6_FUNGAL_1"/>
    <property type="match status" value="1"/>
</dbReference>
<evidence type="ECO:0000313" key="2">
    <source>
        <dbReference type="Proteomes" id="UP000053758"/>
    </source>
</evidence>
<sequence length="976" mass="105477">MTVLVDDHPTTIAPSSLVRGKAYTWTEPVDEAAQCLVSMSSALASSSTATTDVPSSASSPPRAPRSKPDRLALACNTCRKRKVRCDAHQPKCHNCLRRGDVCVTSDPRKPGVAVPVRRKTTRRHTGPPSVNVERLLARQAEQQDQRGAISQGRRLHQTDHASCQDVLHKSLDDEESQDGRDDDYENDGFVAPEYVESDLQDHAFSRPRLLSHSVSEAAQPPNFAQPALPRLAADEAQSLNPASARSPASVGSSVSLAAASSHNRSRNNASSNGGDTELPSWVTRAYNEISAQQARRPDHGPSEVLTSEQQQDPTVTTPDVIVNSDGSTHRLKVVGGSSLQCLIKFTDVLLSVYGFDATAPLFRHGMAQSDELDMPLLPSLPNLPPKAVVSLCIDAFFDRIWPLFPAVDRDVVQADADAFLALQQDALTASTGARSLQSKLPANRVPNLVVLYSIVSIGMNETSPSHPLLATCDVSATEYLTASYALHAHLTASPYQPSVQALLLLALNLRGCGKEGQSWYILGLAIRLAMSIGLHKSVEAPQQQRIRLGDSASLPRRLWWSCFSLERLLQLECGRPSSIDSTQDYGSVDADLGIRMPGFGPWRPSDEQDALETGFVDEDLGECDGDRLAHISNNAAPGHNAGSEHDRLALFPAWVSLAAIMGQISDRFYNHRFGHAIELLSETARLARCLTRWETALPDNLKPQSISLGAPVGNAQVLGAFLAQQFYHAKIAVLRIAILFPQHSFQNEVRLRAREMAGISQLLGSASHCLNAARSLTTLTLQLADAGVHSILVSVPQTFLASIVLALSILRAPRSRLARADVELLTEATTYVEGCYEGWGYPPAFLSILSRLREGTIAVSRGQVPPIASLTSSHTSSTASRTSPGFDRQKASGHPSVPTTSEDTAIRQDGVLGQFDAHAMGREHTLFSVPSANIYGLGSVSGNSTMAALTGETGIEAFSSMEFEDFWDMLKADIFM</sequence>
<dbReference type="OrthoDB" id="39175at2759"/>
<dbReference type="SMART" id="SM00906">
    <property type="entry name" value="Fungal_trans"/>
    <property type="match status" value="1"/>
</dbReference>
<dbReference type="InterPro" id="IPR007219">
    <property type="entry name" value="XnlR_reg_dom"/>
</dbReference>
<dbReference type="GO" id="GO:0006351">
    <property type="term" value="P:DNA-templated transcription"/>
    <property type="evidence" value="ECO:0007669"/>
    <property type="project" value="InterPro"/>
</dbReference>
<dbReference type="EMBL" id="DF830082">
    <property type="protein sequence ID" value="GAK66982.1"/>
    <property type="molecule type" value="Genomic_DNA"/>
</dbReference>
<dbReference type="CDD" id="cd00067">
    <property type="entry name" value="GAL4"/>
    <property type="match status" value="1"/>
</dbReference>
<dbReference type="HOGENOM" id="CLU_010508_0_0_1"/>
<dbReference type="GO" id="GO:0008270">
    <property type="term" value="F:zinc ion binding"/>
    <property type="evidence" value="ECO:0007669"/>
    <property type="project" value="InterPro"/>
</dbReference>
<dbReference type="GeneID" id="26305940"/>
<gene>
    <name evidence="1" type="ORF">PAN0_015c5207</name>
</gene>
<dbReference type="PANTHER" id="PTHR46910:SF1">
    <property type="entry name" value="MISCELLANEOUS ZN(II)2CYS6 TRANSCRIPTION FACTOR (EUROFUNG)-RELATED"/>
    <property type="match status" value="1"/>
</dbReference>
<dbReference type="InterPro" id="IPR036864">
    <property type="entry name" value="Zn2-C6_fun-type_DNA-bd_sf"/>
</dbReference>
<dbReference type="Pfam" id="PF00172">
    <property type="entry name" value="Zn_clus"/>
    <property type="match status" value="1"/>
</dbReference>
<dbReference type="SUPFAM" id="SSF57701">
    <property type="entry name" value="Zn2/Cys6 DNA-binding domain"/>
    <property type="match status" value="1"/>
</dbReference>
<dbReference type="GO" id="GO:0003677">
    <property type="term" value="F:DNA binding"/>
    <property type="evidence" value="ECO:0007669"/>
    <property type="project" value="InterPro"/>
</dbReference>
<keyword evidence="2" id="KW-1185">Reference proteome</keyword>
<dbReference type="PROSITE" id="PS50048">
    <property type="entry name" value="ZN2_CY6_FUNGAL_2"/>
    <property type="match status" value="1"/>
</dbReference>
<accession>A0A081CJY6</accession>
<dbReference type="RefSeq" id="XP_014655002.1">
    <property type="nucleotide sequence ID" value="XM_014799516.1"/>
</dbReference>
<dbReference type="Gene3D" id="4.10.240.10">
    <property type="entry name" value="Zn(2)-C6 fungal-type DNA-binding domain"/>
    <property type="match status" value="1"/>
</dbReference>
<dbReference type="SMART" id="SM00066">
    <property type="entry name" value="GAL4"/>
    <property type="match status" value="1"/>
</dbReference>
<organism evidence="1 2">
    <name type="scientific">Pseudozyma antarctica</name>
    <name type="common">Yeast</name>
    <name type="synonym">Candida antarctica</name>
    <dbReference type="NCBI Taxonomy" id="84753"/>
    <lineage>
        <taxon>Eukaryota</taxon>
        <taxon>Fungi</taxon>
        <taxon>Dikarya</taxon>
        <taxon>Basidiomycota</taxon>
        <taxon>Ustilaginomycotina</taxon>
        <taxon>Ustilaginomycetes</taxon>
        <taxon>Ustilaginales</taxon>
        <taxon>Ustilaginaceae</taxon>
        <taxon>Moesziomyces</taxon>
    </lineage>
</organism>
<protein>
    <submittedName>
        <fullName evidence="1">Uncharacterized protein</fullName>
    </submittedName>
</protein>
<proteinExistence type="predicted"/>
<dbReference type="Proteomes" id="UP000053758">
    <property type="component" value="Unassembled WGS sequence"/>
</dbReference>
<dbReference type="CDD" id="cd12148">
    <property type="entry name" value="fungal_TF_MHR"/>
    <property type="match status" value="1"/>
</dbReference>
<name>A0A081CJY6_PSEA2</name>
<dbReference type="InterPro" id="IPR050987">
    <property type="entry name" value="AtrR-like"/>
</dbReference>
<dbReference type="Pfam" id="PF04082">
    <property type="entry name" value="Fungal_trans"/>
    <property type="match status" value="1"/>
</dbReference>
<dbReference type="GO" id="GO:0000981">
    <property type="term" value="F:DNA-binding transcription factor activity, RNA polymerase II-specific"/>
    <property type="evidence" value="ECO:0007669"/>
    <property type="project" value="InterPro"/>
</dbReference>